<dbReference type="EMBL" id="LNIX01000020">
    <property type="protein sequence ID" value="OXA44143.1"/>
    <property type="molecule type" value="Genomic_DNA"/>
</dbReference>
<evidence type="ECO:0000313" key="3">
    <source>
        <dbReference type="Proteomes" id="UP000198287"/>
    </source>
</evidence>
<dbReference type="AlphaFoldDB" id="A0A226DG09"/>
<reference evidence="2 3" key="1">
    <citation type="submission" date="2015-12" db="EMBL/GenBank/DDBJ databases">
        <title>The genome of Folsomia candida.</title>
        <authorList>
            <person name="Faddeeva A."/>
            <person name="Derks M.F."/>
            <person name="Anvar Y."/>
            <person name="Smit S."/>
            <person name="Van Straalen N."/>
            <person name="Roelofs D."/>
        </authorList>
    </citation>
    <scope>NUCLEOTIDE SEQUENCE [LARGE SCALE GENOMIC DNA]</scope>
    <source>
        <strain evidence="2 3">VU population</strain>
        <tissue evidence="2">Whole body</tissue>
    </source>
</reference>
<proteinExistence type="predicted"/>
<protein>
    <submittedName>
        <fullName evidence="2">Uncharacterized protein</fullName>
    </submittedName>
</protein>
<evidence type="ECO:0000256" key="1">
    <source>
        <dbReference type="SAM" id="SignalP"/>
    </source>
</evidence>
<keyword evidence="1" id="KW-0732">Signal</keyword>
<feature type="signal peptide" evidence="1">
    <location>
        <begin position="1"/>
        <end position="18"/>
    </location>
</feature>
<name>A0A226DG09_FOLCA</name>
<keyword evidence="3" id="KW-1185">Reference proteome</keyword>
<dbReference type="OrthoDB" id="6374728at2759"/>
<sequence length="178" mass="19340">MFGIRITIDSCFFVCVSGAQTKTAMSIMNCIQARDSCMNNTACHPILEVVPRVCGAEKALFTGLRGITLPVEHVDIYSEGDLPVHTRKSGVLATLVEMSLLLSILFLEDDIFSKVAAAVAASLLYINGIFNAIFSNSRSALLQLSGDPTNQPTTITYKNITTHKQKGSLSQRQERLAT</sequence>
<organism evidence="2 3">
    <name type="scientific">Folsomia candida</name>
    <name type="common">Springtail</name>
    <dbReference type="NCBI Taxonomy" id="158441"/>
    <lineage>
        <taxon>Eukaryota</taxon>
        <taxon>Metazoa</taxon>
        <taxon>Ecdysozoa</taxon>
        <taxon>Arthropoda</taxon>
        <taxon>Hexapoda</taxon>
        <taxon>Collembola</taxon>
        <taxon>Entomobryomorpha</taxon>
        <taxon>Isotomoidea</taxon>
        <taxon>Isotomidae</taxon>
        <taxon>Proisotominae</taxon>
        <taxon>Folsomia</taxon>
    </lineage>
</organism>
<evidence type="ECO:0000313" key="2">
    <source>
        <dbReference type="EMBL" id="OXA44143.1"/>
    </source>
</evidence>
<feature type="chain" id="PRO_5013347828" evidence="1">
    <location>
        <begin position="19"/>
        <end position="178"/>
    </location>
</feature>
<accession>A0A226DG09</accession>
<gene>
    <name evidence="2" type="ORF">Fcan01_21308</name>
</gene>
<comment type="caution">
    <text evidence="2">The sequence shown here is derived from an EMBL/GenBank/DDBJ whole genome shotgun (WGS) entry which is preliminary data.</text>
</comment>
<dbReference type="Proteomes" id="UP000198287">
    <property type="component" value="Unassembled WGS sequence"/>
</dbReference>